<evidence type="ECO:0000313" key="10">
    <source>
        <dbReference type="Proteomes" id="UP000824225"/>
    </source>
</evidence>
<reference evidence="9" key="1">
    <citation type="journal article" date="2021" name="PeerJ">
        <title>Extensive microbial diversity within the chicken gut microbiome revealed by metagenomics and culture.</title>
        <authorList>
            <person name="Gilroy R."/>
            <person name="Ravi A."/>
            <person name="Getino M."/>
            <person name="Pursley I."/>
            <person name="Horton D.L."/>
            <person name="Alikhan N.F."/>
            <person name="Baker D."/>
            <person name="Gharbi K."/>
            <person name="Hall N."/>
            <person name="Watson M."/>
            <person name="Adriaenssens E.M."/>
            <person name="Foster-Nyarko E."/>
            <person name="Jarju S."/>
            <person name="Secka A."/>
            <person name="Antonio M."/>
            <person name="Oren A."/>
            <person name="Chaudhuri R.R."/>
            <person name="La Ragione R."/>
            <person name="Hildebrand F."/>
            <person name="Pallen M.J."/>
        </authorList>
    </citation>
    <scope>NUCLEOTIDE SEQUENCE</scope>
    <source>
        <strain evidence="9">CHK186-16707</strain>
    </source>
</reference>
<dbReference type="CDD" id="cd04187">
    <property type="entry name" value="DPM1_like_bac"/>
    <property type="match status" value="1"/>
</dbReference>
<proteinExistence type="predicted"/>
<dbReference type="GO" id="GO:0099621">
    <property type="term" value="F:undecaprenyl-phosphate 4-deoxy-4-formamido-L-arabinose transferase activity"/>
    <property type="evidence" value="ECO:0007669"/>
    <property type="project" value="TreeGrafter"/>
</dbReference>
<feature type="domain" description="Glycosyltransferase 2-like" evidence="8">
    <location>
        <begin position="8"/>
        <end position="168"/>
    </location>
</feature>
<gene>
    <name evidence="9" type="ORF">H9962_05380</name>
</gene>
<evidence type="ECO:0000256" key="4">
    <source>
        <dbReference type="ARBA" id="ARBA00022692"/>
    </source>
</evidence>
<organism evidence="9 10">
    <name type="scientific">Candidatus Mailhella merdigallinarum</name>
    <dbReference type="NCBI Taxonomy" id="2838658"/>
    <lineage>
        <taxon>Bacteria</taxon>
        <taxon>Pseudomonadati</taxon>
        <taxon>Thermodesulfobacteriota</taxon>
        <taxon>Desulfovibrionia</taxon>
        <taxon>Desulfovibrionales</taxon>
        <taxon>Desulfovibrionaceae</taxon>
        <taxon>Mailhella</taxon>
    </lineage>
</organism>
<keyword evidence="6" id="KW-1133">Transmembrane helix</keyword>
<keyword evidence="5" id="KW-0448">Lipopolysaccharide biosynthesis</keyword>
<keyword evidence="1" id="KW-1003">Cell membrane</keyword>
<dbReference type="PANTHER" id="PTHR48090">
    <property type="entry name" value="UNDECAPRENYL-PHOSPHATE 4-DEOXY-4-FORMAMIDO-L-ARABINOSE TRANSFERASE-RELATED"/>
    <property type="match status" value="1"/>
</dbReference>
<keyword evidence="2" id="KW-0328">Glycosyltransferase</keyword>
<evidence type="ECO:0000256" key="3">
    <source>
        <dbReference type="ARBA" id="ARBA00022679"/>
    </source>
</evidence>
<dbReference type="InterPro" id="IPR001173">
    <property type="entry name" value="Glyco_trans_2-like"/>
</dbReference>
<accession>A0A9D2HDN6</accession>
<evidence type="ECO:0000313" key="9">
    <source>
        <dbReference type="EMBL" id="HJA08604.1"/>
    </source>
</evidence>
<dbReference type="GO" id="GO:0009103">
    <property type="term" value="P:lipopolysaccharide biosynthetic process"/>
    <property type="evidence" value="ECO:0007669"/>
    <property type="project" value="UniProtKB-KW"/>
</dbReference>
<dbReference type="Pfam" id="PF00535">
    <property type="entry name" value="Glycos_transf_2"/>
    <property type="match status" value="1"/>
</dbReference>
<evidence type="ECO:0000256" key="5">
    <source>
        <dbReference type="ARBA" id="ARBA00022985"/>
    </source>
</evidence>
<dbReference type="InterPro" id="IPR029044">
    <property type="entry name" value="Nucleotide-diphossugar_trans"/>
</dbReference>
<evidence type="ECO:0000259" key="8">
    <source>
        <dbReference type="Pfam" id="PF00535"/>
    </source>
</evidence>
<dbReference type="PANTHER" id="PTHR48090:SF3">
    <property type="entry name" value="UNDECAPRENYL-PHOSPHATE 4-DEOXY-4-FORMAMIDO-L-ARABINOSE TRANSFERASE"/>
    <property type="match status" value="1"/>
</dbReference>
<dbReference type="Proteomes" id="UP000824225">
    <property type="component" value="Unassembled WGS sequence"/>
</dbReference>
<evidence type="ECO:0000256" key="1">
    <source>
        <dbReference type="ARBA" id="ARBA00022475"/>
    </source>
</evidence>
<comment type="caution">
    <text evidence="9">The sequence shown here is derived from an EMBL/GenBank/DDBJ whole genome shotgun (WGS) entry which is preliminary data.</text>
</comment>
<dbReference type="SUPFAM" id="SSF53448">
    <property type="entry name" value="Nucleotide-diphospho-sugar transferases"/>
    <property type="match status" value="1"/>
</dbReference>
<sequence>MNEIRKVSVVVPVFNEEGNVEPLVEEIAAVMNQQNPEWELWLVDDGSTDASLARIRTVCEREPHAGFLSFRRNRGQSAAFGAGFEAATGDVIVTLDADLQNDPADIPTLLDMYRQGFDMVIGWRVTRRDDSARRFASRVGNAVRNALTAEIVHDTGCSLKVMRTSMARRLPMFRGMHRFLPTLMKMYGAKVAEVPVNHRPRHSGVSKYGAFSRGWAASQDLLAVNWMLRRYRPGEVTERRAPHV</sequence>
<dbReference type="AlphaFoldDB" id="A0A9D2HDN6"/>
<name>A0A9D2HDN6_9BACT</name>
<evidence type="ECO:0000256" key="6">
    <source>
        <dbReference type="ARBA" id="ARBA00022989"/>
    </source>
</evidence>
<dbReference type="EMBL" id="DXAN01000017">
    <property type="protein sequence ID" value="HJA08604.1"/>
    <property type="molecule type" value="Genomic_DNA"/>
</dbReference>
<evidence type="ECO:0000256" key="2">
    <source>
        <dbReference type="ARBA" id="ARBA00022676"/>
    </source>
</evidence>
<protein>
    <submittedName>
        <fullName evidence="9">Glycosyltransferase family 2 protein</fullName>
    </submittedName>
</protein>
<keyword evidence="7" id="KW-0472">Membrane</keyword>
<dbReference type="InterPro" id="IPR050256">
    <property type="entry name" value="Glycosyltransferase_2"/>
</dbReference>
<keyword evidence="3" id="KW-0808">Transferase</keyword>
<dbReference type="Gene3D" id="3.90.550.10">
    <property type="entry name" value="Spore Coat Polysaccharide Biosynthesis Protein SpsA, Chain A"/>
    <property type="match status" value="1"/>
</dbReference>
<reference evidence="9" key="2">
    <citation type="submission" date="2021-04" db="EMBL/GenBank/DDBJ databases">
        <authorList>
            <person name="Gilroy R."/>
        </authorList>
    </citation>
    <scope>NUCLEOTIDE SEQUENCE</scope>
    <source>
        <strain evidence="9">CHK186-16707</strain>
    </source>
</reference>
<dbReference type="GO" id="GO:0005886">
    <property type="term" value="C:plasma membrane"/>
    <property type="evidence" value="ECO:0007669"/>
    <property type="project" value="TreeGrafter"/>
</dbReference>
<keyword evidence="4" id="KW-0812">Transmembrane</keyword>
<evidence type="ECO:0000256" key="7">
    <source>
        <dbReference type="ARBA" id="ARBA00023136"/>
    </source>
</evidence>